<dbReference type="Proteomes" id="UP000600101">
    <property type="component" value="Unassembled WGS sequence"/>
</dbReference>
<gene>
    <name evidence="1" type="ORF">H7965_27100</name>
</gene>
<reference evidence="1" key="1">
    <citation type="submission" date="2020-08" db="EMBL/GenBank/DDBJ databases">
        <authorList>
            <person name="Hu Y."/>
            <person name="Nguyen S.V."/>
            <person name="Li F."/>
            <person name="Fanning S."/>
        </authorList>
    </citation>
    <scope>NUCLEOTIDE SEQUENCE</scope>
    <source>
        <strain evidence="1">SYSU D8009</strain>
    </source>
</reference>
<keyword evidence="2" id="KW-1185">Reference proteome</keyword>
<sequence>MSAGTPRPESRRPPRLLVVSPIPSHPADQGNAARIQALGAALMARGVICDFLYYATEGLIPPQQAAMAGFWHALHIVPPVPVGRMRHPGCWGIDDWCAPALVGQVAALQRGWRYDAVLVNYVWMSAVLEAVPDALRLLDTHDLFGDRHLAAHALGVDPSWFFTTVAEEARGLDRADLVLAIQAEEAAVLRTRTVKPVLTLGHMPPLEFLMRDAAAPPRHPFGYLGSANPWNAASVLALDAALREAPLPWLIAGRILGRQDLVLASRPARMADVPDPAQFYAAVDCVLNPMTGGTGLKIKTVEALAHGRPVLGTSAAFAGLPAEHPGHCAPDVPALVGLMHEYAGSPAFRHDLRRASRLLALRHAAAVAAEQDSLAARLHALV</sequence>
<evidence type="ECO:0000313" key="2">
    <source>
        <dbReference type="Proteomes" id="UP000600101"/>
    </source>
</evidence>
<comment type="caution">
    <text evidence="1">The sequence shown here is derived from an EMBL/GenBank/DDBJ whole genome shotgun (WGS) entry which is preliminary data.</text>
</comment>
<dbReference type="Pfam" id="PF13692">
    <property type="entry name" value="Glyco_trans_1_4"/>
    <property type="match status" value="1"/>
</dbReference>
<organism evidence="1 2">
    <name type="scientific">Siccirubricoccus deserti</name>
    <dbReference type="NCBI Taxonomy" id="2013562"/>
    <lineage>
        <taxon>Bacteria</taxon>
        <taxon>Pseudomonadati</taxon>
        <taxon>Pseudomonadota</taxon>
        <taxon>Alphaproteobacteria</taxon>
        <taxon>Acetobacterales</taxon>
        <taxon>Roseomonadaceae</taxon>
        <taxon>Siccirubricoccus</taxon>
    </lineage>
</organism>
<dbReference type="RefSeq" id="WP_186773662.1">
    <property type="nucleotide sequence ID" value="NZ_JACOMF010000093.1"/>
</dbReference>
<dbReference type="Gene3D" id="3.40.50.2000">
    <property type="entry name" value="Glycogen Phosphorylase B"/>
    <property type="match status" value="1"/>
</dbReference>
<dbReference type="AlphaFoldDB" id="A0A9X0R5T4"/>
<name>A0A9X0R5T4_9PROT</name>
<accession>A0A9X0R5T4</accession>
<evidence type="ECO:0000313" key="1">
    <source>
        <dbReference type="EMBL" id="MBC4018922.1"/>
    </source>
</evidence>
<protein>
    <submittedName>
        <fullName evidence="1">Glycosyltransferase family 4 protein</fullName>
    </submittedName>
</protein>
<dbReference type="SUPFAM" id="SSF53756">
    <property type="entry name" value="UDP-Glycosyltransferase/glycogen phosphorylase"/>
    <property type="match status" value="1"/>
</dbReference>
<proteinExistence type="predicted"/>
<dbReference type="EMBL" id="JACOMF010000093">
    <property type="protein sequence ID" value="MBC4018922.1"/>
    <property type="molecule type" value="Genomic_DNA"/>
</dbReference>